<evidence type="ECO:0000313" key="1">
    <source>
        <dbReference type="EMBL" id="KLU05162.1"/>
    </source>
</evidence>
<dbReference type="STRING" id="595434.RISK_002924"/>
<comment type="caution">
    <text evidence="1">The sequence shown here is derived from an EMBL/GenBank/DDBJ whole genome shotgun (WGS) entry which is preliminary data.</text>
</comment>
<keyword evidence="2" id="KW-1185">Reference proteome</keyword>
<dbReference type="Proteomes" id="UP000036367">
    <property type="component" value="Unassembled WGS sequence"/>
</dbReference>
<protein>
    <submittedName>
        <fullName evidence="1">Uncharacterized protein</fullName>
    </submittedName>
</protein>
<gene>
    <name evidence="1" type="ORF">RISK_002924</name>
</gene>
<accession>A0A0J1BF03</accession>
<evidence type="ECO:0000313" key="2">
    <source>
        <dbReference type="Proteomes" id="UP000036367"/>
    </source>
</evidence>
<sequence length="38" mass="4470">MGFEPVIRTDIRDLTSWKPMPHAFLTAWKPMPLWLALC</sequence>
<reference evidence="1" key="1">
    <citation type="submission" date="2015-05" db="EMBL/GenBank/DDBJ databases">
        <title>Permanent draft genome of Rhodopirellula islandicus K833.</title>
        <authorList>
            <person name="Kizina J."/>
            <person name="Richter M."/>
            <person name="Glockner F.O."/>
            <person name="Harder J."/>
        </authorList>
    </citation>
    <scope>NUCLEOTIDE SEQUENCE [LARGE SCALE GENOMIC DNA]</scope>
    <source>
        <strain evidence="1">K833</strain>
    </source>
</reference>
<organism evidence="1 2">
    <name type="scientific">Rhodopirellula islandica</name>
    <dbReference type="NCBI Taxonomy" id="595434"/>
    <lineage>
        <taxon>Bacteria</taxon>
        <taxon>Pseudomonadati</taxon>
        <taxon>Planctomycetota</taxon>
        <taxon>Planctomycetia</taxon>
        <taxon>Pirellulales</taxon>
        <taxon>Pirellulaceae</taxon>
        <taxon>Rhodopirellula</taxon>
    </lineage>
</organism>
<proteinExistence type="predicted"/>
<dbReference type="PATRIC" id="fig|595434.4.peg.2788"/>
<dbReference type="EMBL" id="LECT01000023">
    <property type="protein sequence ID" value="KLU05162.1"/>
    <property type="molecule type" value="Genomic_DNA"/>
</dbReference>
<name>A0A0J1BF03_RHOIS</name>
<dbReference type="AlphaFoldDB" id="A0A0J1BF03"/>